<keyword evidence="11 12" id="KW-0998">Cell outer membrane</keyword>
<evidence type="ECO:0000256" key="10">
    <source>
        <dbReference type="ARBA" id="ARBA00023136"/>
    </source>
</evidence>
<keyword evidence="9 13" id="KW-0798">TonB box</keyword>
<evidence type="ECO:0000256" key="9">
    <source>
        <dbReference type="ARBA" id="ARBA00023077"/>
    </source>
</evidence>
<gene>
    <name evidence="19" type="ORF">H8K27_05345</name>
</gene>
<evidence type="ECO:0000256" key="8">
    <source>
        <dbReference type="ARBA" id="ARBA00023065"/>
    </source>
</evidence>
<sequence length="757" mass="82665">MSDFSLYSPFVKGASRTLIALAITSAFPLQASWAQEAKQDAAKNDPTKLETVIVTANRRAENIKEVPMSISAIKGDALDTYNTSGQDIRFLASRVPSLNIESDFGRSFPRFYIRGLGNTDFDLNASQPVGLIYDDVVQENPILKGFPIFDVDQVEVLRGPQGTLFGRNSPAGVIKFDSAKPSNVLEGYANLGYGNYNAVNLESAINIPLNSDWALRLSGQSQSRDDRVTNPRSTGTKNFEGYQDKAGRIQLAYKNGGFSALFNVHGRDMSGNATLFRANIIQKGTNELVPGFNYSSYPTDGINTQTLTSSGASMRLRWDWDGMSLYSITAYDKAKFYSRADVDGGYGASFAPPMGPGFIPFPAETADGVPDLKQITQEVRLQSNTKDPLQWIAGVYYFREDLQVDSFDFNSLGGNVQDGYAVQHQHAKAWAAFGSLNYAVNSQLKIRGGVRYTSDKKDFDAQRTWTPGSAPGVNTTPLLTTHPSSTNVSWDLGANYAADASTNFFGRIATGYRAPSVQGRVLFGDSISVANSEKTLSFEAGVKKDILDNTARITATVFQYTAKDLQLTAGSGSVNQNRLVNADKATGQGFEVDLQANLSRNWKSTLGVSYNDTEIKDANLFVSPCGNGCTVTNPAGPVKGTVLIGGNPLPRAPKWVGNFTLKYTAPIANGEMYVFTDWAYKDTYNMFLYEAKEYKAKSLLEGGLRVGYKWADGKYEVAAYGRNITNQQQVIAAIDFNNLTGILNEPRSYGVQFKANF</sequence>
<name>A0ABR6YL11_9BURK</name>
<keyword evidence="7" id="KW-0408">Iron</keyword>
<evidence type="ECO:0000256" key="16">
    <source>
        <dbReference type="SAM" id="MobiDB-lite"/>
    </source>
</evidence>
<evidence type="ECO:0000256" key="4">
    <source>
        <dbReference type="ARBA" id="ARBA00022496"/>
    </source>
</evidence>
<dbReference type="InterPro" id="IPR000531">
    <property type="entry name" value="Beta-barrel_TonB"/>
</dbReference>
<dbReference type="InterPro" id="IPR039426">
    <property type="entry name" value="TonB-dep_rcpt-like"/>
</dbReference>
<evidence type="ECO:0000313" key="20">
    <source>
        <dbReference type="Proteomes" id="UP000613113"/>
    </source>
</evidence>
<evidence type="ECO:0000256" key="12">
    <source>
        <dbReference type="PROSITE-ProRule" id="PRU01360"/>
    </source>
</evidence>
<evidence type="ECO:0000256" key="7">
    <source>
        <dbReference type="ARBA" id="ARBA00023004"/>
    </source>
</evidence>
<evidence type="ECO:0000256" key="3">
    <source>
        <dbReference type="ARBA" id="ARBA00022452"/>
    </source>
</evidence>
<evidence type="ECO:0000256" key="2">
    <source>
        <dbReference type="ARBA" id="ARBA00022448"/>
    </source>
</evidence>
<feature type="short sequence motif" description="TonB C-terminal box" evidence="14">
    <location>
        <begin position="740"/>
        <end position="757"/>
    </location>
</feature>
<reference evidence="19 20" key="1">
    <citation type="submission" date="2020-08" db="EMBL/GenBank/DDBJ databases">
        <title>Novel species isolated from subtropical streams in China.</title>
        <authorList>
            <person name="Lu H."/>
        </authorList>
    </citation>
    <scope>NUCLEOTIDE SEQUENCE [LARGE SCALE GENOMIC DNA]</scope>
    <source>
        <strain evidence="19 20">FT31W</strain>
    </source>
</reference>
<dbReference type="InterPro" id="IPR036942">
    <property type="entry name" value="Beta-barrel_TonB_sf"/>
</dbReference>
<protein>
    <submittedName>
        <fullName evidence="19">TonB-dependent receptor</fullName>
    </submittedName>
</protein>
<evidence type="ECO:0000256" key="1">
    <source>
        <dbReference type="ARBA" id="ARBA00004571"/>
    </source>
</evidence>
<proteinExistence type="inferred from homology"/>
<dbReference type="InterPro" id="IPR010916">
    <property type="entry name" value="TonB_box_CS"/>
</dbReference>
<keyword evidence="19" id="KW-0675">Receptor</keyword>
<evidence type="ECO:0000256" key="5">
    <source>
        <dbReference type="ARBA" id="ARBA00022692"/>
    </source>
</evidence>
<dbReference type="InterPro" id="IPR010917">
    <property type="entry name" value="TonB_rcpt_CS"/>
</dbReference>
<evidence type="ECO:0000256" key="6">
    <source>
        <dbReference type="ARBA" id="ARBA00022729"/>
    </source>
</evidence>
<dbReference type="Proteomes" id="UP000613113">
    <property type="component" value="Unassembled WGS sequence"/>
</dbReference>
<comment type="caution">
    <text evidence="19">The sequence shown here is derived from an EMBL/GenBank/DDBJ whole genome shotgun (WGS) entry which is preliminary data.</text>
</comment>
<feature type="region of interest" description="Disordered" evidence="16">
    <location>
        <begin position="220"/>
        <end position="240"/>
    </location>
</feature>
<keyword evidence="4" id="KW-0410">Iron transport</keyword>
<dbReference type="PANTHER" id="PTHR32552:SF81">
    <property type="entry name" value="TONB-DEPENDENT OUTER MEMBRANE RECEPTOR"/>
    <property type="match status" value="1"/>
</dbReference>
<keyword evidence="10 12" id="KW-0472">Membrane</keyword>
<evidence type="ECO:0000256" key="14">
    <source>
        <dbReference type="PROSITE-ProRule" id="PRU10144"/>
    </source>
</evidence>
<dbReference type="PROSITE" id="PS01156">
    <property type="entry name" value="TONB_DEPENDENT_REC_2"/>
    <property type="match status" value="1"/>
</dbReference>
<keyword evidence="3 12" id="KW-1134">Transmembrane beta strand</keyword>
<evidence type="ECO:0000256" key="11">
    <source>
        <dbReference type="ARBA" id="ARBA00023237"/>
    </source>
</evidence>
<dbReference type="PROSITE" id="PS00430">
    <property type="entry name" value="TONB_DEPENDENT_REC_1"/>
    <property type="match status" value="1"/>
</dbReference>
<evidence type="ECO:0000256" key="13">
    <source>
        <dbReference type="PROSITE-ProRule" id="PRU10143"/>
    </source>
</evidence>
<feature type="short sequence motif" description="TonB box" evidence="13">
    <location>
        <begin position="51"/>
        <end position="57"/>
    </location>
</feature>
<keyword evidence="2 12" id="KW-0813">Transport</keyword>
<feature type="domain" description="TonB-dependent receptor plug" evidence="18">
    <location>
        <begin position="63"/>
        <end position="173"/>
    </location>
</feature>
<accession>A0ABR6YL11</accession>
<organism evidence="19 20">
    <name type="scientific">Undibacterium griseum</name>
    <dbReference type="NCBI Taxonomy" id="2762295"/>
    <lineage>
        <taxon>Bacteria</taxon>
        <taxon>Pseudomonadati</taxon>
        <taxon>Pseudomonadota</taxon>
        <taxon>Betaproteobacteria</taxon>
        <taxon>Burkholderiales</taxon>
        <taxon>Oxalobacteraceae</taxon>
        <taxon>Undibacterium</taxon>
    </lineage>
</organism>
<dbReference type="Pfam" id="PF00593">
    <property type="entry name" value="TonB_dep_Rec_b-barrel"/>
    <property type="match status" value="1"/>
</dbReference>
<dbReference type="PANTHER" id="PTHR32552">
    <property type="entry name" value="FERRICHROME IRON RECEPTOR-RELATED"/>
    <property type="match status" value="1"/>
</dbReference>
<evidence type="ECO:0000259" key="17">
    <source>
        <dbReference type="Pfam" id="PF00593"/>
    </source>
</evidence>
<evidence type="ECO:0000259" key="18">
    <source>
        <dbReference type="Pfam" id="PF07715"/>
    </source>
</evidence>
<comment type="similarity">
    <text evidence="12 15">Belongs to the TonB-dependent receptor family.</text>
</comment>
<dbReference type="InterPro" id="IPR012910">
    <property type="entry name" value="Plug_dom"/>
</dbReference>
<dbReference type="SUPFAM" id="SSF56935">
    <property type="entry name" value="Porins"/>
    <property type="match status" value="1"/>
</dbReference>
<keyword evidence="8" id="KW-0406">Ion transport</keyword>
<feature type="domain" description="TonB-dependent receptor-like beta-barrel" evidence="17">
    <location>
        <begin position="296"/>
        <end position="724"/>
    </location>
</feature>
<dbReference type="RefSeq" id="WP_186862174.1">
    <property type="nucleotide sequence ID" value="NZ_JACOGC010000002.1"/>
</dbReference>
<keyword evidence="5 12" id="KW-0812">Transmembrane</keyword>
<dbReference type="Pfam" id="PF07715">
    <property type="entry name" value="Plug"/>
    <property type="match status" value="1"/>
</dbReference>
<dbReference type="Gene3D" id="2.40.170.20">
    <property type="entry name" value="TonB-dependent receptor, beta-barrel domain"/>
    <property type="match status" value="1"/>
</dbReference>
<keyword evidence="6" id="KW-0732">Signal</keyword>
<dbReference type="PROSITE" id="PS52016">
    <property type="entry name" value="TONB_DEPENDENT_REC_3"/>
    <property type="match status" value="1"/>
</dbReference>
<dbReference type="EMBL" id="JACOGC010000002">
    <property type="protein sequence ID" value="MBC3884549.1"/>
    <property type="molecule type" value="Genomic_DNA"/>
</dbReference>
<comment type="subcellular location">
    <subcellularLocation>
        <location evidence="1 12">Cell outer membrane</location>
        <topology evidence="1 12">Multi-pass membrane protein</topology>
    </subcellularLocation>
</comment>
<evidence type="ECO:0000313" key="19">
    <source>
        <dbReference type="EMBL" id="MBC3884549.1"/>
    </source>
</evidence>
<evidence type="ECO:0000256" key="15">
    <source>
        <dbReference type="RuleBase" id="RU003357"/>
    </source>
</evidence>
<keyword evidence="20" id="KW-1185">Reference proteome</keyword>